<dbReference type="Proteomes" id="UP000423609">
    <property type="component" value="Segment"/>
</dbReference>
<reference evidence="1 2" key="1">
    <citation type="submission" date="2019-10" db="EMBL/GenBank/DDBJ databases">
        <authorList>
            <person name="Garlena R.A."/>
            <person name="Russell D.A."/>
            <person name="Pope W.H."/>
            <person name="Jacobs-Sera D."/>
            <person name="Hatfull G.F."/>
        </authorList>
    </citation>
    <scope>NUCLEOTIDE SEQUENCE [LARGE SCALE GENOMIC DNA]</scope>
</reference>
<name>A0A649VCM3_9CAUD</name>
<dbReference type="KEGG" id="vg:55624489"/>
<accession>A0A649VCM3</accession>
<dbReference type="RefSeq" id="YP_009853803.1">
    <property type="nucleotide sequence ID" value="NC_048824.1"/>
</dbReference>
<evidence type="ECO:0000313" key="1">
    <source>
        <dbReference type="EMBL" id="QGJ90091.1"/>
    </source>
</evidence>
<proteinExistence type="predicted"/>
<dbReference type="EMBL" id="MN585993">
    <property type="protein sequence ID" value="QGJ90091.1"/>
    <property type="molecule type" value="Genomic_DNA"/>
</dbReference>
<evidence type="ECO:0000313" key="2">
    <source>
        <dbReference type="Proteomes" id="UP000423609"/>
    </source>
</evidence>
<keyword evidence="2" id="KW-1185">Reference proteome</keyword>
<dbReference type="GeneID" id="55624489"/>
<organism evidence="1 2">
    <name type="scientific">Mycobacterium phage Indlulamithi</name>
    <dbReference type="NCBI Taxonomy" id="2656582"/>
    <lineage>
        <taxon>Viruses</taxon>
        <taxon>Duplodnaviria</taxon>
        <taxon>Heunggongvirae</taxon>
        <taxon>Uroviricota</taxon>
        <taxon>Caudoviricetes</taxon>
        <taxon>Indlulamithivirus</taxon>
        <taxon>Indlulamithivirus indlulamithi</taxon>
    </lineage>
</organism>
<sequence>MRIPMRTKYVREDHALLKSNVYVDGSKMIQVFSAIGEPLLTATVCLEAYGEKPDEGNVFIKTWSENEGVFEALHKAGVIGNAVRMIPVGGHDAQVAECPLLAKGRF</sequence>
<gene>
    <name evidence="1" type="primary">51</name>
    <name evidence="1" type="ORF">PBI_INDLULAMITHI_51</name>
</gene>
<protein>
    <submittedName>
        <fullName evidence="1">Uncharacterized protein</fullName>
    </submittedName>
</protein>